<comment type="caution">
    <text evidence="1">The sequence shown here is derived from an EMBL/GenBank/DDBJ whole genome shotgun (WGS) entry which is preliminary data.</text>
</comment>
<protein>
    <submittedName>
        <fullName evidence="1">Uncharacterized protein</fullName>
    </submittedName>
</protein>
<keyword evidence="2" id="KW-1185">Reference proteome</keyword>
<reference evidence="1 2" key="1">
    <citation type="submission" date="2020-08" db="EMBL/GenBank/DDBJ databases">
        <title>Genomic Encyclopedia of Type Strains, Phase IV (KMG-IV): sequencing the most valuable type-strain genomes for metagenomic binning, comparative biology and taxonomic classification.</title>
        <authorList>
            <person name="Goeker M."/>
        </authorList>
    </citation>
    <scope>NUCLEOTIDE SEQUENCE [LARGE SCALE GENOMIC DNA]</scope>
    <source>
        <strain evidence="1 2">DSM 7051</strain>
    </source>
</reference>
<evidence type="ECO:0000313" key="1">
    <source>
        <dbReference type="EMBL" id="MBB6355676.1"/>
    </source>
</evidence>
<gene>
    <name evidence="1" type="ORF">GGR00_003481</name>
</gene>
<dbReference type="AlphaFoldDB" id="A0A7X0F9M0"/>
<proteinExistence type="predicted"/>
<accession>A0A7X0F9M0</accession>
<evidence type="ECO:0000313" key="2">
    <source>
        <dbReference type="Proteomes" id="UP000536262"/>
    </source>
</evidence>
<organism evidence="1 2">
    <name type="scientific">Aminobacter aganoensis</name>
    <dbReference type="NCBI Taxonomy" id="83264"/>
    <lineage>
        <taxon>Bacteria</taxon>
        <taxon>Pseudomonadati</taxon>
        <taxon>Pseudomonadota</taxon>
        <taxon>Alphaproteobacteria</taxon>
        <taxon>Hyphomicrobiales</taxon>
        <taxon>Phyllobacteriaceae</taxon>
        <taxon>Aminobacter</taxon>
    </lineage>
</organism>
<dbReference type="RefSeq" id="WP_343065574.1">
    <property type="nucleotide sequence ID" value="NZ_BAABEG010000005.1"/>
</dbReference>
<dbReference type="Proteomes" id="UP000536262">
    <property type="component" value="Unassembled WGS sequence"/>
</dbReference>
<name>A0A7X0F9M0_9HYPH</name>
<dbReference type="EMBL" id="JACHOU010000009">
    <property type="protein sequence ID" value="MBB6355676.1"/>
    <property type="molecule type" value="Genomic_DNA"/>
</dbReference>
<sequence>MRQSPIRLPDATTIKTVLAKLDPVSADADLAPVLSVAFPGFAFSRVPVDDFYWLDAGRTVIDAGGTRLGDHRAWVERELAALGDNLLAF</sequence>